<dbReference type="SUPFAM" id="SSF48452">
    <property type="entry name" value="TPR-like"/>
    <property type="match status" value="1"/>
</dbReference>
<dbReference type="RefSeq" id="WP_101826902.1">
    <property type="nucleotide sequence ID" value="NZ_PJZH01000041.1"/>
</dbReference>
<sequence length="1177" mass="129301">MEPHYMAENRYSWHIGSWRRPASNNYVAKTPEGEFEAHLQDLFLEGQAHLQHEEYTLGLQAFQEAMSLILHTVHPTMPVDPNLLGSHYFPLDSGMVTAVVAKTADILRLSTPVKYTFPPALISRQSQLPATVQEALKSVAASGIQVSSFQGAVQGSIAAGVEAAGQRDWELAAKYYQQALEQTPESEAAVRGGLQHDLALLNEKANHRDQAQQFAEASVVTFSQANISDGQAQALAMSSGMFARAGNTQRAAELDKQLGQLKGSVLLNDVVITQPVAALGQAATPNVNLSAVGAGKSLNIMRAGRLPTTPRLPGTVGGIGGVIAAPPLLADSALTPSTITMPSLVLDPAAPALIGPRYIDRSTPVKSLTINGFNSMISLNLEATQAVASTQAFLSTLEQTLDIGLLTGWLHSVQFVAYVPHMYFFVLPMAMGDCHAGMGNLAEAQAFYAGVLPYPFINRHLEVTKVWTRLAQTALDLGDRAYRNAKDAIPAFATAKAHYETLVMSDNSLNPASPLYDNGKFAAIKDRVTALLAAADPTQVDDNPAILSLVLQAKLKLHQIAAGLNFFGFAPDYTPPFSFEYLQNTARYFAGHASQTEQRYIQYKSTAENEAFRREQLNQQAEVARQTVILEQRGVAEAQQGIYVAQQSLNYAQVQQQNAVESKTDFDNARWELLELSSLEAWASASSVDRDDQVKLTVSNYNYYNTDSTRRNVVLQELATQRTLLTHDLEAARLDRAIESAQAYVGVASAQLGQAQARAAVAQQRVAIARLQQKQAEENRDFLDMREFSARLWYELAQQARRITQRYLDMGTEIAFLMERAYNAETERGLSVIRYDYQSTASGNLMGADLLLGDIDTFTFDYVTTIQAKKIPVKATLSLADSFPTQFHRLLNLGRCTFGTQFADFDRRHPGLYLAKIRNVEVVFVGLAGLRGICGTLRNIGVSRFRTSGGAVVERLYPADVMVLSQYEIRGDALAYRVNPNDLRLFENNGIDTLWQLDLPFDANDLDYRDILDVQLVLYYDGFFSPVLETQIRTDLPIAGGASRAVSLRFSAPDELFYLKNQGEGELLFDSSQFPRNQKDLLRGSHTLKLTGDPATVGNLTLKLHSALLGSELTLTTDAGGEVTGAPLQDLTGKAVADRWRFTIEAAANPHLVKEGQLDLSGLTDLMVFFEYQFSYR</sequence>
<feature type="domain" description="Tc toxin complex TcA C-terminal TcB-binding" evidence="1">
    <location>
        <begin position="751"/>
        <end position="1020"/>
    </location>
</feature>
<evidence type="ECO:0000313" key="2">
    <source>
        <dbReference type="EMBL" id="PLR29719.1"/>
    </source>
</evidence>
<evidence type="ECO:0000259" key="1">
    <source>
        <dbReference type="Pfam" id="PF18276"/>
    </source>
</evidence>
<keyword evidence="3" id="KW-1185">Reference proteome</keyword>
<dbReference type="Pfam" id="PF18276">
    <property type="entry name" value="TcA_TcB_BD"/>
    <property type="match status" value="1"/>
</dbReference>
<organism evidence="2 3">
    <name type="scientific">Chimaeribacter coloradensis</name>
    <dbReference type="NCBI Taxonomy" id="2060068"/>
    <lineage>
        <taxon>Bacteria</taxon>
        <taxon>Pseudomonadati</taxon>
        <taxon>Pseudomonadota</taxon>
        <taxon>Gammaproteobacteria</taxon>
        <taxon>Enterobacterales</taxon>
        <taxon>Yersiniaceae</taxon>
        <taxon>Chimaeribacter</taxon>
    </lineage>
</organism>
<dbReference type="InterPro" id="IPR011990">
    <property type="entry name" value="TPR-like_helical_dom_sf"/>
</dbReference>
<dbReference type="InterPro" id="IPR040840">
    <property type="entry name" value="TcA_TcB_BD"/>
</dbReference>
<dbReference type="Proteomes" id="UP000234503">
    <property type="component" value="Unassembled WGS sequence"/>
</dbReference>
<proteinExistence type="predicted"/>
<dbReference type="EMBL" id="PJZH01000041">
    <property type="protein sequence ID" value="PLR29719.1"/>
    <property type="molecule type" value="Genomic_DNA"/>
</dbReference>
<evidence type="ECO:0000313" key="3">
    <source>
        <dbReference type="Proteomes" id="UP000234503"/>
    </source>
</evidence>
<gene>
    <name evidence="2" type="ORF">CYR32_20185</name>
</gene>
<dbReference type="AlphaFoldDB" id="A0A2N5DTI9"/>
<reference evidence="2 3" key="1">
    <citation type="submission" date="2017-12" db="EMBL/GenBank/DDBJ databases">
        <title>Characterization of six clinical isolates of Enterochimera gen. nov., a novel genus of the Yersiniaciae family and the three species Enterochimera arupensis sp. nov., Enterochimera coloradensis sp. nov, and Enterochimera californica sp. nov.</title>
        <authorList>
            <person name="Rossi A."/>
            <person name="Fisher M."/>
        </authorList>
    </citation>
    <scope>NUCLEOTIDE SEQUENCE [LARGE SCALE GENOMIC DNA]</scope>
    <source>
        <strain evidence="3">2016-Iso4</strain>
    </source>
</reference>
<dbReference type="OrthoDB" id="9781691at2"/>
<protein>
    <recommendedName>
        <fullName evidence="1">Tc toxin complex TcA C-terminal TcB-binding domain-containing protein</fullName>
    </recommendedName>
</protein>
<accession>A0A2N5DTI9</accession>
<comment type="caution">
    <text evidence="2">The sequence shown here is derived from an EMBL/GenBank/DDBJ whole genome shotgun (WGS) entry which is preliminary data.</text>
</comment>
<name>A0A2N5DTI9_9GAMM</name>